<feature type="domain" description="Aminotransferase class V" evidence="2">
    <location>
        <begin position="3"/>
        <end position="47"/>
    </location>
</feature>
<dbReference type="GO" id="GO:0008483">
    <property type="term" value="F:transaminase activity"/>
    <property type="evidence" value="ECO:0007669"/>
    <property type="project" value="UniProtKB-KW"/>
</dbReference>
<dbReference type="Proteomes" id="UP000515312">
    <property type="component" value="Chromosome"/>
</dbReference>
<accession>A0A7G8BLI4</accession>
<evidence type="ECO:0000313" key="3">
    <source>
        <dbReference type="EMBL" id="QNI33404.1"/>
    </source>
</evidence>
<protein>
    <submittedName>
        <fullName evidence="3">Aminotransferase class V-fold PLP-dependent enzyme</fullName>
    </submittedName>
</protein>
<gene>
    <name evidence="3" type="ORF">H7849_05480</name>
</gene>
<evidence type="ECO:0000259" key="2">
    <source>
        <dbReference type="Pfam" id="PF00266"/>
    </source>
</evidence>
<dbReference type="InterPro" id="IPR015424">
    <property type="entry name" value="PyrdxlP-dep_Trfase"/>
</dbReference>
<proteinExistence type="predicted"/>
<keyword evidence="3" id="KW-0808">Transferase</keyword>
<keyword evidence="4" id="KW-1185">Reference proteome</keyword>
<keyword evidence="3" id="KW-0032">Aminotransferase</keyword>
<dbReference type="InterPro" id="IPR015422">
    <property type="entry name" value="PyrdxlP-dep_Trfase_small"/>
</dbReference>
<evidence type="ECO:0000256" key="1">
    <source>
        <dbReference type="ARBA" id="ARBA00022898"/>
    </source>
</evidence>
<reference evidence="3 4" key="1">
    <citation type="submission" date="2020-08" db="EMBL/GenBank/DDBJ databases">
        <title>Edaphobacter telluris sp. nov. and Acidobacterium dinghuensis sp. nov., two acidobacteria isolated from forest soil.</title>
        <authorList>
            <person name="Fu J."/>
            <person name="Qiu L."/>
        </authorList>
    </citation>
    <scope>NUCLEOTIDE SEQUENCE [LARGE SCALE GENOMIC DNA]</scope>
    <source>
        <strain evidence="3">4Y35</strain>
    </source>
</reference>
<dbReference type="Pfam" id="PF00266">
    <property type="entry name" value="Aminotran_5"/>
    <property type="match status" value="1"/>
</dbReference>
<organism evidence="3 4">
    <name type="scientific">Alloacidobacterium dinghuense</name>
    <dbReference type="NCBI Taxonomy" id="2763107"/>
    <lineage>
        <taxon>Bacteria</taxon>
        <taxon>Pseudomonadati</taxon>
        <taxon>Acidobacteriota</taxon>
        <taxon>Terriglobia</taxon>
        <taxon>Terriglobales</taxon>
        <taxon>Acidobacteriaceae</taxon>
        <taxon>Alloacidobacterium</taxon>
    </lineage>
</organism>
<dbReference type="AlphaFoldDB" id="A0A7G8BLI4"/>
<evidence type="ECO:0000313" key="4">
    <source>
        <dbReference type="Proteomes" id="UP000515312"/>
    </source>
</evidence>
<dbReference type="Gene3D" id="3.90.1150.10">
    <property type="entry name" value="Aspartate Aminotransferase, domain 1"/>
    <property type="match status" value="1"/>
</dbReference>
<keyword evidence="1" id="KW-0663">Pyridoxal phosphate</keyword>
<name>A0A7G8BLI4_9BACT</name>
<dbReference type="SUPFAM" id="SSF53383">
    <property type="entry name" value="PLP-dependent transferases"/>
    <property type="match status" value="1"/>
</dbReference>
<dbReference type="InterPro" id="IPR000192">
    <property type="entry name" value="Aminotrans_V_dom"/>
</dbReference>
<dbReference type="EMBL" id="CP060394">
    <property type="protein sequence ID" value="QNI33404.1"/>
    <property type="molecule type" value="Genomic_DNA"/>
</dbReference>
<sequence>MSDRGIGIRDGHMYAPRLMKRLGASLDVGVNRASLVHYNTVEEIHEFGKVLRDIVRGQ</sequence>
<dbReference type="KEGG" id="adin:H7849_05480"/>